<feature type="transmembrane region" description="Helical" evidence="1">
    <location>
        <begin position="26"/>
        <end position="45"/>
    </location>
</feature>
<organism evidence="2 3">
    <name type="scientific">Photobacterium damsela subsp. piscicida</name>
    <name type="common">Pasteurella piscicida</name>
    <dbReference type="NCBI Taxonomy" id="38294"/>
    <lineage>
        <taxon>Bacteria</taxon>
        <taxon>Pseudomonadati</taxon>
        <taxon>Pseudomonadota</taxon>
        <taxon>Gammaproteobacteria</taxon>
        <taxon>Vibrionales</taxon>
        <taxon>Vibrionaceae</taxon>
        <taxon>Photobacterium</taxon>
    </lineage>
</organism>
<dbReference type="EMBL" id="AP018046">
    <property type="protein sequence ID" value="BAX54936.1"/>
    <property type="molecule type" value="Genomic_DNA"/>
</dbReference>
<protein>
    <submittedName>
        <fullName evidence="2">Uncharacterized protein</fullName>
    </submittedName>
</protein>
<keyword evidence="1" id="KW-0472">Membrane</keyword>
<proteinExistence type="predicted"/>
<reference evidence="3" key="1">
    <citation type="submission" date="2017-05" db="EMBL/GenBank/DDBJ databases">
        <title>Whole genome sequence of fish pathogenic bacteria, Photobacterium damselae subsp. piscicida, strain 91-197, isolated from hybrid striped bass (Morone sp.) in USA.</title>
        <authorList>
            <person name="Teru Y."/>
            <person name="Hikima J."/>
            <person name="Kono T."/>
            <person name="Sakai M."/>
            <person name="Takano T."/>
            <person name="Hawke J.P."/>
            <person name="Takeyama H."/>
            <person name="Aoki T."/>
        </authorList>
    </citation>
    <scope>NUCLEOTIDE SEQUENCE [LARGE SCALE GENOMIC DNA]</scope>
    <source>
        <strain evidence="3">91-197</strain>
    </source>
</reference>
<evidence type="ECO:0000313" key="3">
    <source>
        <dbReference type="Proteomes" id="UP000218676"/>
    </source>
</evidence>
<gene>
    <name evidence="2" type="ORF">PDPUS_2_00350</name>
</gene>
<name>A0AAD1FQR6_PHODP</name>
<dbReference type="AlphaFoldDB" id="A0AAD1FQR6"/>
<accession>A0AAD1FQR6</accession>
<evidence type="ECO:0000256" key="1">
    <source>
        <dbReference type="SAM" id="Phobius"/>
    </source>
</evidence>
<evidence type="ECO:0000313" key="2">
    <source>
        <dbReference type="EMBL" id="BAX54936.1"/>
    </source>
</evidence>
<keyword evidence="1" id="KW-1133">Transmembrane helix</keyword>
<keyword evidence="1" id="KW-0812">Transmembrane</keyword>
<dbReference type="Proteomes" id="UP000218676">
    <property type="component" value="Chromosome 2"/>
</dbReference>
<sequence>MHERENAKYQVHGEWKKAVSKSKGNGSITIEPLINTVILLTFILVKHKMKKPVRLFYEIPSERMNELSDKVIIDKRGTNVQALHNMNIRL</sequence>